<protein>
    <submittedName>
        <fullName evidence="1">ATPase</fullName>
    </submittedName>
</protein>
<dbReference type="PATRIC" id="fig|1347342.6.peg.2620"/>
<dbReference type="HOGENOM" id="CLU_105794_0_0_10"/>
<dbReference type="STRING" id="1347342.BN863_26050"/>
<evidence type="ECO:0000313" key="1">
    <source>
        <dbReference type="EMBL" id="CDF80317.1"/>
    </source>
</evidence>
<evidence type="ECO:0000313" key="2">
    <source>
        <dbReference type="Proteomes" id="UP000016160"/>
    </source>
</evidence>
<sequence length="220" mass="25715">MQTSTPHILYENQYQFEIGTLENNCINYDFFKILDYLDYKGKVLFGKTFKIHPEDRELIFKLCIYFIRDEINCKKYKINTEKGILLTGPVGCGKTSLMKLLVHFVPHLKPYKVVPCRNIAFMFNKNGFETIQNYGNNQFYCFDDLGVEPIGKHFGADCNVMGEILLSRYDLFVKYKIKSHVTTNLNAKEIEDRYGSRVRSRLRQMFNLVSFDSGCTDKRG</sequence>
<dbReference type="EMBL" id="HG315671">
    <property type="protein sequence ID" value="CDF80317.1"/>
    <property type="molecule type" value="Genomic_DNA"/>
</dbReference>
<reference evidence="1 2" key="1">
    <citation type="journal article" date="2013" name="Appl. Environ. Microbiol.">
        <title>The genome of the alga-associated marine flavobacterium Formosa agariphila KMM 3901T reveals a broad potential for degradation of algal polysaccharides.</title>
        <authorList>
            <person name="Mann A.J."/>
            <person name="Hahnke R.L."/>
            <person name="Huang S."/>
            <person name="Werner J."/>
            <person name="Xing P."/>
            <person name="Barbeyron T."/>
            <person name="Huettel B."/>
            <person name="Stueber K."/>
            <person name="Reinhardt R."/>
            <person name="Harder J."/>
            <person name="Gloeckner F.O."/>
            <person name="Amann R.I."/>
            <person name="Teeling H."/>
        </authorList>
    </citation>
    <scope>NUCLEOTIDE SEQUENCE [LARGE SCALE GENOMIC DNA]</scope>
    <source>
        <strain evidence="2">DSM 15362 / KCTC 12365 / LMG 23005 / KMM 3901</strain>
    </source>
</reference>
<name>T2KN79_FORAG</name>
<dbReference type="OrthoDB" id="835620at2"/>
<dbReference type="AlphaFoldDB" id="T2KN79"/>
<dbReference type="Proteomes" id="UP000016160">
    <property type="component" value="Chromosome"/>
</dbReference>
<dbReference type="InterPro" id="IPR027417">
    <property type="entry name" value="P-loop_NTPase"/>
</dbReference>
<dbReference type="Gene3D" id="3.40.50.300">
    <property type="entry name" value="P-loop containing nucleotide triphosphate hydrolases"/>
    <property type="match status" value="1"/>
</dbReference>
<organism evidence="1 2">
    <name type="scientific">Formosa agariphila (strain DSM 15362 / KCTC 12365 / LMG 23005 / KMM 3901 / M-2Alg 35-1)</name>
    <dbReference type="NCBI Taxonomy" id="1347342"/>
    <lineage>
        <taxon>Bacteria</taxon>
        <taxon>Pseudomonadati</taxon>
        <taxon>Bacteroidota</taxon>
        <taxon>Flavobacteriia</taxon>
        <taxon>Flavobacteriales</taxon>
        <taxon>Flavobacteriaceae</taxon>
        <taxon>Formosa</taxon>
    </lineage>
</organism>
<proteinExistence type="predicted"/>
<dbReference type="eggNOG" id="COG1484">
    <property type="taxonomic scope" value="Bacteria"/>
</dbReference>
<gene>
    <name evidence="1" type="ORF">BN863_26050</name>
</gene>
<dbReference type="RefSeq" id="WP_038531362.1">
    <property type="nucleotide sequence ID" value="NZ_HG315671.1"/>
</dbReference>
<accession>T2KN79</accession>
<dbReference type="SUPFAM" id="SSF52540">
    <property type="entry name" value="P-loop containing nucleoside triphosphate hydrolases"/>
    <property type="match status" value="1"/>
</dbReference>
<keyword evidence="2" id="KW-1185">Reference proteome</keyword>